<organism evidence="2 3">
    <name type="scientific">Azoarcus sp. (strain BH72)</name>
    <dbReference type="NCBI Taxonomy" id="418699"/>
    <lineage>
        <taxon>Bacteria</taxon>
        <taxon>Pseudomonadati</taxon>
        <taxon>Pseudomonadota</taxon>
        <taxon>Betaproteobacteria</taxon>
        <taxon>Rhodocyclales</taxon>
        <taxon>Zoogloeaceae</taxon>
        <taxon>Azoarcus</taxon>
    </lineage>
</organism>
<dbReference type="Pfam" id="PF11174">
    <property type="entry name" value="DUF2970"/>
    <property type="match status" value="1"/>
</dbReference>
<dbReference type="KEGG" id="aoa:dqs_3438"/>
<protein>
    <submittedName>
        <fullName evidence="2">Conserved hypothetical membrane protein</fullName>
    </submittedName>
</protein>
<name>A1KAR0_AZOSB</name>
<gene>
    <name evidence="2" type="ordered locus">azo3300</name>
</gene>
<accession>A1KAR0</accession>
<dbReference type="KEGG" id="azo:azo3300"/>
<sequence>MVDDRPRAGFFATLRAVLWSFLGVRKRRGYEEDARALNPVAVIVAGILAGAVFVLGLLTLVYWVVG</sequence>
<dbReference type="Proteomes" id="UP000002588">
    <property type="component" value="Chromosome"/>
</dbReference>
<reference evidence="2 3" key="1">
    <citation type="journal article" date="2006" name="Nat. Biotechnol.">
        <title>Complete genome of the mutualistic, N2-fixing grass endophyte Azoarcus sp. strain BH72.</title>
        <authorList>
            <person name="Krause A."/>
            <person name="Ramakumar A."/>
            <person name="Bartels D."/>
            <person name="Battistoni F."/>
            <person name="Bekel T."/>
            <person name="Boch J."/>
            <person name="Boehm M."/>
            <person name="Friedrich F."/>
            <person name="Hurek T."/>
            <person name="Krause L."/>
            <person name="Linke B."/>
            <person name="McHardy A.C."/>
            <person name="Sarkar A."/>
            <person name="Schneiker S."/>
            <person name="Syed A.A."/>
            <person name="Thauer R."/>
            <person name="Vorhoelter F.-J."/>
            <person name="Weidner S."/>
            <person name="Puehler A."/>
            <person name="Reinhold-Hurek B."/>
            <person name="Kaiser O."/>
            <person name="Goesmann A."/>
        </authorList>
    </citation>
    <scope>NUCLEOTIDE SEQUENCE [LARGE SCALE GENOMIC DNA]</scope>
    <source>
        <strain evidence="2 3">BH72</strain>
    </source>
</reference>
<dbReference type="OrthoDB" id="8657357at2"/>
<keyword evidence="1" id="KW-1133">Transmembrane helix</keyword>
<dbReference type="HOGENOM" id="CLU_180692_1_0_4"/>
<evidence type="ECO:0000256" key="1">
    <source>
        <dbReference type="SAM" id="Phobius"/>
    </source>
</evidence>
<dbReference type="RefSeq" id="WP_011767023.1">
    <property type="nucleotide sequence ID" value="NC_008702.1"/>
</dbReference>
<keyword evidence="3" id="KW-1185">Reference proteome</keyword>
<dbReference type="AlphaFoldDB" id="A1KAR0"/>
<proteinExistence type="predicted"/>
<dbReference type="eggNOG" id="ENOG5033AS4">
    <property type="taxonomic scope" value="Bacteria"/>
</dbReference>
<evidence type="ECO:0000313" key="3">
    <source>
        <dbReference type="Proteomes" id="UP000002588"/>
    </source>
</evidence>
<keyword evidence="1" id="KW-0472">Membrane</keyword>
<evidence type="ECO:0000313" key="2">
    <source>
        <dbReference type="EMBL" id="CAL95916.1"/>
    </source>
</evidence>
<dbReference type="InterPro" id="IPR021344">
    <property type="entry name" value="DUF2970"/>
</dbReference>
<keyword evidence="1" id="KW-0812">Transmembrane</keyword>
<dbReference type="STRING" id="62928.azo3300"/>
<feature type="transmembrane region" description="Helical" evidence="1">
    <location>
        <begin position="36"/>
        <end position="65"/>
    </location>
</feature>
<dbReference type="EMBL" id="AM406670">
    <property type="protein sequence ID" value="CAL95916.1"/>
    <property type="molecule type" value="Genomic_DNA"/>
</dbReference>